<evidence type="ECO:0000256" key="2">
    <source>
        <dbReference type="ARBA" id="ARBA00012726"/>
    </source>
</evidence>
<evidence type="ECO:0000256" key="1">
    <source>
        <dbReference type="ARBA" id="ARBA00001936"/>
    </source>
</evidence>
<dbReference type="PANTHER" id="PTHR43749:SF2">
    <property type="entry name" value="RNA-SPLICING LIGASE RTCB"/>
    <property type="match status" value="1"/>
</dbReference>
<dbReference type="SUPFAM" id="SSF51735">
    <property type="entry name" value="NAD(P)-binding Rossmann-fold domains"/>
    <property type="match status" value="1"/>
</dbReference>
<dbReference type="InterPro" id="IPR052915">
    <property type="entry name" value="RtcB-like"/>
</dbReference>
<dbReference type="PANTHER" id="PTHR43749">
    <property type="entry name" value="RNA-SPLICING LIGASE RTCB"/>
    <property type="match status" value="1"/>
</dbReference>
<evidence type="ECO:0000256" key="3">
    <source>
        <dbReference type="ARBA" id="ARBA00022598"/>
    </source>
</evidence>
<dbReference type="Gene3D" id="3.90.1860.10">
    <property type="entry name" value="tRNA-splicing ligase RtcB"/>
    <property type="match status" value="1"/>
</dbReference>
<dbReference type="GO" id="GO:0006396">
    <property type="term" value="P:RNA processing"/>
    <property type="evidence" value="ECO:0007669"/>
    <property type="project" value="InterPro"/>
</dbReference>
<dbReference type="GO" id="GO:0003909">
    <property type="term" value="F:DNA ligase activity"/>
    <property type="evidence" value="ECO:0007669"/>
    <property type="project" value="TreeGrafter"/>
</dbReference>
<evidence type="ECO:0000256" key="4">
    <source>
        <dbReference type="ARBA" id="ARBA00022723"/>
    </source>
</evidence>
<dbReference type="Pfam" id="PF04321">
    <property type="entry name" value="RmlD_sub_bind"/>
    <property type="match status" value="1"/>
</dbReference>
<protein>
    <recommendedName>
        <fullName evidence="2">3'-phosphate/5'-hydroxy nucleic acid ligase</fullName>
        <ecNumber evidence="2">6.5.1.8</ecNumber>
    </recommendedName>
</protein>
<dbReference type="GO" id="GO:0170057">
    <property type="term" value="F:RNA ligase (GTP) activity"/>
    <property type="evidence" value="ECO:0007669"/>
    <property type="project" value="UniProtKB-EC"/>
</dbReference>
<feature type="domain" description="RmlD-like substrate binding" evidence="9">
    <location>
        <begin position="1"/>
        <end position="132"/>
    </location>
</feature>
<dbReference type="InterPro" id="IPR001233">
    <property type="entry name" value="RtcB"/>
</dbReference>
<dbReference type="Gene3D" id="3.40.50.720">
    <property type="entry name" value="NAD(P)-binding Rossmann-like Domain"/>
    <property type="match status" value="1"/>
</dbReference>
<dbReference type="GO" id="GO:0006281">
    <property type="term" value="P:DNA repair"/>
    <property type="evidence" value="ECO:0007669"/>
    <property type="project" value="TreeGrafter"/>
</dbReference>
<keyword evidence="4" id="KW-0479">Metal-binding</keyword>
<dbReference type="EC" id="6.5.1.8" evidence="2"/>
<evidence type="ECO:0000256" key="7">
    <source>
        <dbReference type="ARBA" id="ARBA00023211"/>
    </source>
</evidence>
<dbReference type="EMBL" id="LAZR01015485">
    <property type="protein sequence ID" value="KKM11491.1"/>
    <property type="molecule type" value="Genomic_DNA"/>
</dbReference>
<dbReference type="Pfam" id="PF01139">
    <property type="entry name" value="RtcB"/>
    <property type="match status" value="1"/>
</dbReference>
<gene>
    <name evidence="10" type="ORF">LCGC14_1720880</name>
</gene>
<dbReference type="GO" id="GO:0030145">
    <property type="term" value="F:manganese ion binding"/>
    <property type="evidence" value="ECO:0007669"/>
    <property type="project" value="TreeGrafter"/>
</dbReference>
<comment type="cofactor">
    <cofactor evidence="1">
        <name>Mn(2+)</name>
        <dbReference type="ChEBI" id="CHEBI:29035"/>
    </cofactor>
</comment>
<evidence type="ECO:0000256" key="5">
    <source>
        <dbReference type="ARBA" id="ARBA00022741"/>
    </source>
</evidence>
<reference evidence="10" key="1">
    <citation type="journal article" date="2015" name="Nature">
        <title>Complex archaea that bridge the gap between prokaryotes and eukaryotes.</title>
        <authorList>
            <person name="Spang A."/>
            <person name="Saw J.H."/>
            <person name="Jorgensen S.L."/>
            <person name="Zaremba-Niedzwiedzka K."/>
            <person name="Martijn J."/>
            <person name="Lind A.E."/>
            <person name="van Eijk R."/>
            <person name="Schleper C."/>
            <person name="Guy L."/>
            <person name="Ettema T.J."/>
        </authorList>
    </citation>
    <scope>NUCLEOTIDE SEQUENCE</scope>
</reference>
<keyword evidence="5" id="KW-0547">Nucleotide-binding</keyword>
<sequence length="231" mass="24605">MRIWVPGANGLLGRAVCKIAAYRDHEVVGTSHGRFAVEDSQPPDATILNLRSPDTIINCAGVLPGHGYRETVLANTLGPHSLASVGLRLVHMSTDCVFSGRKYPTQNGYGLDSGLAPDPVDLYGRTKLAGEPSGDHVLVVPGSFIGEGLNSPDSFGTCSHGAGRVMGRKVANRTITHERAVESMAHVVYGVREGKYDEMPDCYKGIDAVMEAQADLVTPVNRLVPLMVVKG</sequence>
<organism evidence="10">
    <name type="scientific">marine sediment metagenome</name>
    <dbReference type="NCBI Taxonomy" id="412755"/>
    <lineage>
        <taxon>unclassified sequences</taxon>
        <taxon>metagenomes</taxon>
        <taxon>ecological metagenomes</taxon>
    </lineage>
</organism>
<proteinExistence type="predicted"/>
<evidence type="ECO:0000256" key="8">
    <source>
        <dbReference type="ARBA" id="ARBA00047746"/>
    </source>
</evidence>
<keyword evidence="3" id="KW-0436">Ligase</keyword>
<dbReference type="InterPro" id="IPR036025">
    <property type="entry name" value="RtcB-like_sf"/>
</dbReference>
<dbReference type="SUPFAM" id="SSF103365">
    <property type="entry name" value="Hypothetical protein PH1602"/>
    <property type="match status" value="1"/>
</dbReference>
<keyword evidence="7" id="KW-0464">Manganese</keyword>
<name>A0A0F9HCJ8_9ZZZZ</name>
<dbReference type="GO" id="GO:0042245">
    <property type="term" value="P:RNA repair"/>
    <property type="evidence" value="ECO:0007669"/>
    <property type="project" value="TreeGrafter"/>
</dbReference>
<keyword evidence="6" id="KW-0342">GTP-binding</keyword>
<dbReference type="InterPro" id="IPR036291">
    <property type="entry name" value="NAD(P)-bd_dom_sf"/>
</dbReference>
<evidence type="ECO:0000256" key="6">
    <source>
        <dbReference type="ARBA" id="ARBA00023134"/>
    </source>
</evidence>
<comment type="catalytic activity">
    <reaction evidence="8">
        <text>a 3'-end 3'-phospho-ribonucleotide-RNA + a 5'-end dephospho-ribonucleoside-RNA + GTP = a ribonucleotidyl-ribonucleotide-RNA + GMP + diphosphate</text>
        <dbReference type="Rhea" id="RHEA:68076"/>
        <dbReference type="Rhea" id="RHEA-COMP:10463"/>
        <dbReference type="Rhea" id="RHEA-COMP:13936"/>
        <dbReference type="Rhea" id="RHEA-COMP:17355"/>
        <dbReference type="ChEBI" id="CHEBI:33019"/>
        <dbReference type="ChEBI" id="CHEBI:37565"/>
        <dbReference type="ChEBI" id="CHEBI:58115"/>
        <dbReference type="ChEBI" id="CHEBI:83062"/>
        <dbReference type="ChEBI" id="CHEBI:138284"/>
        <dbReference type="ChEBI" id="CHEBI:173118"/>
        <dbReference type="EC" id="6.5.1.8"/>
    </reaction>
</comment>
<evidence type="ECO:0000259" key="9">
    <source>
        <dbReference type="Pfam" id="PF04321"/>
    </source>
</evidence>
<dbReference type="GO" id="GO:0005525">
    <property type="term" value="F:GTP binding"/>
    <property type="evidence" value="ECO:0007669"/>
    <property type="project" value="UniProtKB-KW"/>
</dbReference>
<comment type="caution">
    <text evidence="10">The sequence shown here is derived from an EMBL/GenBank/DDBJ whole genome shotgun (WGS) entry which is preliminary data.</text>
</comment>
<accession>A0A0F9HCJ8</accession>
<dbReference type="InterPro" id="IPR029903">
    <property type="entry name" value="RmlD-like-bd"/>
</dbReference>
<dbReference type="AlphaFoldDB" id="A0A0F9HCJ8"/>
<evidence type="ECO:0000313" key="10">
    <source>
        <dbReference type="EMBL" id="KKM11491.1"/>
    </source>
</evidence>